<accession>A0A8H9KVL9</accession>
<dbReference type="RefSeq" id="WP_182498565.1">
    <property type="nucleotide sequence ID" value="NZ_BMKM01000003.1"/>
</dbReference>
<sequence length="78" mass="9161">MQQIIKKLEALNRINDKAEKFTEITDENFIEHGVVFFIPLEKFEVKILIPAPHHKTIFQNGTPTFKQVLNHKEAMMLK</sequence>
<evidence type="ECO:0000313" key="1">
    <source>
        <dbReference type="EMBL" id="GGE20774.1"/>
    </source>
</evidence>
<evidence type="ECO:0000313" key="2">
    <source>
        <dbReference type="Proteomes" id="UP000614460"/>
    </source>
</evidence>
<reference evidence="1" key="1">
    <citation type="journal article" date="2014" name="Int. J. Syst. Evol. Microbiol.">
        <title>Complete genome sequence of Corynebacterium casei LMG S-19264T (=DSM 44701T), isolated from a smear-ripened cheese.</title>
        <authorList>
            <consortium name="US DOE Joint Genome Institute (JGI-PGF)"/>
            <person name="Walter F."/>
            <person name="Albersmeier A."/>
            <person name="Kalinowski J."/>
            <person name="Ruckert C."/>
        </authorList>
    </citation>
    <scope>NUCLEOTIDE SEQUENCE</scope>
    <source>
        <strain evidence="1">CGMCC 1.15966</strain>
    </source>
</reference>
<dbReference type="Proteomes" id="UP000614460">
    <property type="component" value="Unassembled WGS sequence"/>
</dbReference>
<gene>
    <name evidence="1" type="ORF">GCM10011516_18030</name>
</gene>
<dbReference type="AlphaFoldDB" id="A0A8H9KVL9"/>
<reference evidence="1" key="2">
    <citation type="submission" date="2020-09" db="EMBL/GenBank/DDBJ databases">
        <authorList>
            <person name="Sun Q."/>
            <person name="Zhou Y."/>
        </authorList>
    </citation>
    <scope>NUCLEOTIDE SEQUENCE</scope>
    <source>
        <strain evidence="1">CGMCC 1.15966</strain>
    </source>
</reference>
<dbReference type="EMBL" id="BMKM01000003">
    <property type="protein sequence ID" value="GGE20774.1"/>
    <property type="molecule type" value="Genomic_DNA"/>
</dbReference>
<organism evidence="1 2">
    <name type="scientific">Sphingobacterium cellulitidis</name>
    <dbReference type="NCBI Taxonomy" id="1768011"/>
    <lineage>
        <taxon>Bacteria</taxon>
        <taxon>Pseudomonadati</taxon>
        <taxon>Bacteroidota</taxon>
        <taxon>Sphingobacteriia</taxon>
        <taxon>Sphingobacteriales</taxon>
        <taxon>Sphingobacteriaceae</taxon>
        <taxon>Sphingobacterium</taxon>
    </lineage>
</organism>
<comment type="caution">
    <text evidence="1">The sequence shown here is derived from an EMBL/GenBank/DDBJ whole genome shotgun (WGS) entry which is preliminary data.</text>
</comment>
<name>A0A8H9KVL9_9SPHI</name>
<proteinExistence type="predicted"/>
<protein>
    <submittedName>
        <fullName evidence="1">Uncharacterized protein</fullName>
    </submittedName>
</protein>
<keyword evidence="2" id="KW-1185">Reference proteome</keyword>